<dbReference type="Pfam" id="PF00924">
    <property type="entry name" value="MS_channel_2nd"/>
    <property type="match status" value="1"/>
</dbReference>
<dbReference type="SUPFAM" id="SSF82689">
    <property type="entry name" value="Mechanosensitive channel protein MscS (YggB), C-terminal domain"/>
    <property type="match status" value="1"/>
</dbReference>
<protein>
    <submittedName>
        <fullName evidence="11">Mechanosensitive ion channel family protein</fullName>
    </submittedName>
</protein>
<dbReference type="Pfam" id="PF21082">
    <property type="entry name" value="MS_channel_3rd"/>
    <property type="match status" value="1"/>
</dbReference>
<dbReference type="PANTHER" id="PTHR30221:SF1">
    <property type="entry name" value="SMALL-CONDUCTANCE MECHANOSENSITIVE CHANNEL"/>
    <property type="match status" value="1"/>
</dbReference>
<dbReference type="Gene3D" id="1.10.287.1260">
    <property type="match status" value="1"/>
</dbReference>
<reference evidence="11 12" key="1">
    <citation type="submission" date="2022-04" db="EMBL/GenBank/DDBJ databases">
        <title>Positive selection, recombination, and allopatry shape intraspecific diversity of widespread and dominant cyanobacteria.</title>
        <authorList>
            <person name="Wei J."/>
            <person name="Shu W."/>
            <person name="Hu C."/>
        </authorList>
    </citation>
    <scope>NUCLEOTIDE SEQUENCE [LARGE SCALE GENOMIC DNA]</scope>
    <source>
        <strain evidence="11 12">GB2-A4</strain>
    </source>
</reference>
<dbReference type="InterPro" id="IPR010920">
    <property type="entry name" value="LSM_dom_sf"/>
</dbReference>
<comment type="similarity">
    <text evidence="2">Belongs to the MscS (TC 1.A.23) family.</text>
</comment>
<dbReference type="Proteomes" id="UP001464891">
    <property type="component" value="Unassembled WGS sequence"/>
</dbReference>
<keyword evidence="5 8" id="KW-1133">Transmembrane helix</keyword>
<keyword evidence="12" id="KW-1185">Reference proteome</keyword>
<dbReference type="Gene3D" id="3.30.70.100">
    <property type="match status" value="1"/>
</dbReference>
<feature type="domain" description="Mechanosensitive ion channel MscS C-terminal" evidence="10">
    <location>
        <begin position="185"/>
        <end position="267"/>
    </location>
</feature>
<dbReference type="PROSITE" id="PS01246">
    <property type="entry name" value="UPF0003"/>
    <property type="match status" value="1"/>
</dbReference>
<feature type="compositionally biased region" description="Basic and acidic residues" evidence="7">
    <location>
        <begin position="286"/>
        <end position="304"/>
    </location>
</feature>
<feature type="transmembrane region" description="Helical" evidence="8">
    <location>
        <begin position="63"/>
        <end position="87"/>
    </location>
</feature>
<evidence type="ECO:0000256" key="4">
    <source>
        <dbReference type="ARBA" id="ARBA00022692"/>
    </source>
</evidence>
<dbReference type="SUPFAM" id="SSF82861">
    <property type="entry name" value="Mechanosensitive channel protein MscS (YggB), transmembrane region"/>
    <property type="match status" value="1"/>
</dbReference>
<feature type="region of interest" description="Disordered" evidence="7">
    <location>
        <begin position="278"/>
        <end position="334"/>
    </location>
</feature>
<dbReference type="InterPro" id="IPR006686">
    <property type="entry name" value="MscS_channel_CS"/>
</dbReference>
<gene>
    <name evidence="11" type="ORF">NC998_25185</name>
</gene>
<evidence type="ECO:0000259" key="10">
    <source>
        <dbReference type="Pfam" id="PF21082"/>
    </source>
</evidence>
<evidence type="ECO:0000256" key="8">
    <source>
        <dbReference type="SAM" id="Phobius"/>
    </source>
</evidence>
<evidence type="ECO:0000256" key="7">
    <source>
        <dbReference type="SAM" id="MobiDB-lite"/>
    </source>
</evidence>
<organism evidence="11 12">
    <name type="scientific">Trichocoleus desertorum GB2-A4</name>
    <dbReference type="NCBI Taxonomy" id="2933944"/>
    <lineage>
        <taxon>Bacteria</taxon>
        <taxon>Bacillati</taxon>
        <taxon>Cyanobacteriota</taxon>
        <taxon>Cyanophyceae</taxon>
        <taxon>Leptolyngbyales</taxon>
        <taxon>Trichocoleusaceae</taxon>
        <taxon>Trichocoleus</taxon>
    </lineage>
</organism>
<evidence type="ECO:0000256" key="6">
    <source>
        <dbReference type="ARBA" id="ARBA00023136"/>
    </source>
</evidence>
<accession>A0ABV0JF26</accession>
<evidence type="ECO:0000256" key="1">
    <source>
        <dbReference type="ARBA" id="ARBA00004651"/>
    </source>
</evidence>
<dbReference type="InterPro" id="IPR049278">
    <property type="entry name" value="MS_channel_C"/>
</dbReference>
<dbReference type="InterPro" id="IPR023408">
    <property type="entry name" value="MscS_beta-dom_sf"/>
</dbReference>
<keyword evidence="6 8" id="KW-0472">Membrane</keyword>
<dbReference type="EMBL" id="JAMPKM010000028">
    <property type="protein sequence ID" value="MEP0820398.1"/>
    <property type="molecule type" value="Genomic_DNA"/>
</dbReference>
<evidence type="ECO:0000256" key="5">
    <source>
        <dbReference type="ARBA" id="ARBA00022989"/>
    </source>
</evidence>
<feature type="transmembrane region" description="Helical" evidence="8">
    <location>
        <begin position="20"/>
        <end position="43"/>
    </location>
</feature>
<comment type="subcellular location">
    <subcellularLocation>
        <location evidence="1">Cell membrane</location>
        <topology evidence="1">Multi-pass membrane protein</topology>
    </subcellularLocation>
</comment>
<proteinExistence type="inferred from homology"/>
<dbReference type="InterPro" id="IPR045275">
    <property type="entry name" value="MscS_archaea/bacteria_type"/>
</dbReference>
<name>A0ABV0JF26_9CYAN</name>
<dbReference type="Pfam" id="PF05552">
    <property type="entry name" value="MS_channel_1st_1"/>
    <property type="match status" value="1"/>
</dbReference>
<evidence type="ECO:0000259" key="9">
    <source>
        <dbReference type="Pfam" id="PF00924"/>
    </source>
</evidence>
<feature type="domain" description="Mechanosensitive ion channel MscS" evidence="9">
    <location>
        <begin position="110"/>
        <end position="173"/>
    </location>
</feature>
<dbReference type="PANTHER" id="PTHR30221">
    <property type="entry name" value="SMALL-CONDUCTANCE MECHANOSENSITIVE CHANNEL"/>
    <property type="match status" value="1"/>
</dbReference>
<comment type="caution">
    <text evidence="11">The sequence shown here is derived from an EMBL/GenBank/DDBJ whole genome shotgun (WGS) entry which is preliminary data.</text>
</comment>
<dbReference type="InterPro" id="IPR011066">
    <property type="entry name" value="MscS_channel_C_sf"/>
</dbReference>
<dbReference type="Gene3D" id="2.30.30.60">
    <property type="match status" value="1"/>
</dbReference>
<evidence type="ECO:0000256" key="2">
    <source>
        <dbReference type="ARBA" id="ARBA00008017"/>
    </source>
</evidence>
<dbReference type="InterPro" id="IPR006685">
    <property type="entry name" value="MscS_channel_2nd"/>
</dbReference>
<dbReference type="InterPro" id="IPR011014">
    <property type="entry name" value="MscS_channel_TM-2"/>
</dbReference>
<dbReference type="InterPro" id="IPR008910">
    <property type="entry name" value="MSC_TM_helix"/>
</dbReference>
<keyword evidence="3" id="KW-1003">Cell membrane</keyword>
<evidence type="ECO:0000256" key="3">
    <source>
        <dbReference type="ARBA" id="ARBA00022475"/>
    </source>
</evidence>
<sequence>MNLEISTAWAKVQGMINGAIALLPNIGLALIVFLLFIFIGEWIKKLVKKLTRNRRQARNLGMVLGRLAQGFTVLMGLFVALSIVIPTFKAGDLVQLLGISGVAIGFAFRDILQNFLAGILILLTEPFQIDDQIVFKDFEGTVENIETRATTIRTYDGRRIVIPNAELFTNSVTVNTAFDNRRLQYDVGIGYGDDIDRAKQLILEAIASVHGVLKSPEPDALVMDLADSTVKIRARWWINPPRRADALDMQDQVLTAIKNKLTANGIDLPFPTQQILFHDQTEETDGDRSRQREGWPAGKREVPKPRSISGSLRQLAEMRAQRNGNSHTQSTDEL</sequence>
<dbReference type="RefSeq" id="WP_190442093.1">
    <property type="nucleotide sequence ID" value="NZ_JAMPKM010000028.1"/>
</dbReference>
<evidence type="ECO:0000313" key="11">
    <source>
        <dbReference type="EMBL" id="MEP0820398.1"/>
    </source>
</evidence>
<keyword evidence="4 8" id="KW-0812">Transmembrane</keyword>
<dbReference type="SUPFAM" id="SSF50182">
    <property type="entry name" value="Sm-like ribonucleoproteins"/>
    <property type="match status" value="1"/>
</dbReference>
<evidence type="ECO:0000313" key="12">
    <source>
        <dbReference type="Proteomes" id="UP001464891"/>
    </source>
</evidence>
<feature type="compositionally biased region" description="Polar residues" evidence="7">
    <location>
        <begin position="322"/>
        <end position="334"/>
    </location>
</feature>